<evidence type="ECO:0000256" key="6">
    <source>
        <dbReference type="ARBA" id="ARBA00023002"/>
    </source>
</evidence>
<dbReference type="EC" id="1.17.4.1" evidence="2 10"/>
<dbReference type="EMBL" id="JBBDHC010000016">
    <property type="protein sequence ID" value="MEJ1250167.1"/>
    <property type="molecule type" value="Genomic_DNA"/>
</dbReference>
<dbReference type="PRINTS" id="PR01183">
    <property type="entry name" value="RIBORDTASEM1"/>
</dbReference>
<evidence type="ECO:0000256" key="3">
    <source>
        <dbReference type="ARBA" id="ARBA00022533"/>
    </source>
</evidence>
<reference evidence="13 14" key="1">
    <citation type="journal article" date="2016" name="Antonie Van Leeuwenhoek">
        <title>Denitratimonas tolerans gen. nov., sp. nov., a denitrifying bacterium isolated from a bioreactor for tannery wastewater treatment.</title>
        <authorList>
            <person name="Han S.I."/>
            <person name="Kim J.O."/>
            <person name="Lee Y.R."/>
            <person name="Ekpeghere K.I."/>
            <person name="Koh S.C."/>
            <person name="Whang K.S."/>
        </authorList>
    </citation>
    <scope>NUCLEOTIDE SEQUENCE [LARGE SCALE GENOMIC DNA]</scope>
    <source>
        <strain evidence="13 14">KACC 17565</strain>
    </source>
</reference>
<dbReference type="Proteomes" id="UP001364472">
    <property type="component" value="Unassembled WGS sequence"/>
</dbReference>
<dbReference type="InterPro" id="IPR000788">
    <property type="entry name" value="RNR_lg_C"/>
</dbReference>
<evidence type="ECO:0000313" key="14">
    <source>
        <dbReference type="Proteomes" id="UP001364472"/>
    </source>
</evidence>
<dbReference type="Pfam" id="PF02867">
    <property type="entry name" value="Ribonuc_red_lgC"/>
    <property type="match status" value="1"/>
</dbReference>
<dbReference type="NCBIfam" id="TIGR02506">
    <property type="entry name" value="NrdE_NrdA"/>
    <property type="match status" value="1"/>
</dbReference>
<comment type="catalytic activity">
    <reaction evidence="8 10">
        <text>a 2'-deoxyribonucleoside 5'-diphosphate + [thioredoxin]-disulfide + H2O = a ribonucleoside 5'-diphosphate + [thioredoxin]-dithiol</text>
        <dbReference type="Rhea" id="RHEA:23252"/>
        <dbReference type="Rhea" id="RHEA-COMP:10698"/>
        <dbReference type="Rhea" id="RHEA-COMP:10700"/>
        <dbReference type="ChEBI" id="CHEBI:15377"/>
        <dbReference type="ChEBI" id="CHEBI:29950"/>
        <dbReference type="ChEBI" id="CHEBI:50058"/>
        <dbReference type="ChEBI" id="CHEBI:57930"/>
        <dbReference type="ChEBI" id="CHEBI:73316"/>
        <dbReference type="EC" id="1.17.4.1"/>
    </reaction>
</comment>
<dbReference type="PROSITE" id="PS51161">
    <property type="entry name" value="ATP_CONE"/>
    <property type="match status" value="1"/>
</dbReference>
<dbReference type="GO" id="GO:0009263">
    <property type="term" value="P:deoxyribonucleotide biosynthetic process"/>
    <property type="evidence" value="ECO:0007669"/>
    <property type="project" value="UniProtKB-KW"/>
</dbReference>
<keyword evidence="14" id="KW-1185">Reference proteome</keyword>
<keyword evidence="5 9" id="KW-0067">ATP-binding</keyword>
<dbReference type="SUPFAM" id="SSF48168">
    <property type="entry name" value="R1 subunit of ribonucleotide reductase, N-terminal domain"/>
    <property type="match status" value="1"/>
</dbReference>
<dbReference type="Pfam" id="PF00317">
    <property type="entry name" value="Ribonuc_red_lgN"/>
    <property type="match status" value="1"/>
</dbReference>
<protein>
    <recommendedName>
        <fullName evidence="2 10">Ribonucleoside-diphosphate reductase</fullName>
        <ecNumber evidence="2 10">1.17.4.1</ecNumber>
    </recommendedName>
</protein>
<comment type="similarity">
    <text evidence="1 10">Belongs to the ribonucleoside diphosphate reductase large chain family.</text>
</comment>
<evidence type="ECO:0000256" key="7">
    <source>
        <dbReference type="ARBA" id="ARBA00023116"/>
    </source>
</evidence>
<evidence type="ECO:0000256" key="1">
    <source>
        <dbReference type="ARBA" id="ARBA00010406"/>
    </source>
</evidence>
<dbReference type="InterPro" id="IPR008926">
    <property type="entry name" value="RNR_R1-su_N"/>
</dbReference>
<keyword evidence="6 10" id="KW-0560">Oxidoreductase</keyword>
<accession>A0AAW9R323</accession>
<dbReference type="PANTHER" id="PTHR11573:SF6">
    <property type="entry name" value="RIBONUCLEOSIDE-DIPHOSPHATE REDUCTASE LARGE SUBUNIT"/>
    <property type="match status" value="1"/>
</dbReference>
<dbReference type="RefSeq" id="WP_337335873.1">
    <property type="nucleotide sequence ID" value="NZ_JBBDHC010000016.1"/>
</dbReference>
<gene>
    <name evidence="13" type="ORF">WB794_10850</name>
</gene>
<name>A0AAW9R323_9GAMM</name>
<keyword evidence="4 9" id="KW-0547">Nucleotide-binding</keyword>
<evidence type="ECO:0000259" key="12">
    <source>
        <dbReference type="PROSITE" id="PS51161"/>
    </source>
</evidence>
<dbReference type="InterPro" id="IPR013509">
    <property type="entry name" value="RNR_lsu_N"/>
</dbReference>
<organism evidence="13 14">
    <name type="scientific">Denitratimonas tolerans</name>
    <dbReference type="NCBI Taxonomy" id="1338420"/>
    <lineage>
        <taxon>Bacteria</taxon>
        <taxon>Pseudomonadati</taxon>
        <taxon>Pseudomonadota</taxon>
        <taxon>Gammaproteobacteria</taxon>
        <taxon>Lysobacterales</taxon>
        <taxon>Lysobacteraceae</taxon>
        <taxon>Denitratimonas</taxon>
    </lineage>
</organism>
<dbReference type="PANTHER" id="PTHR11573">
    <property type="entry name" value="RIBONUCLEOSIDE-DIPHOSPHATE REDUCTASE LARGE CHAIN"/>
    <property type="match status" value="1"/>
</dbReference>
<comment type="caution">
    <text evidence="13">The sequence shown here is derived from an EMBL/GenBank/DDBJ whole genome shotgun (WGS) entry which is preliminary data.</text>
</comment>
<evidence type="ECO:0000256" key="9">
    <source>
        <dbReference type="PROSITE-ProRule" id="PRU00492"/>
    </source>
</evidence>
<dbReference type="InterPro" id="IPR039718">
    <property type="entry name" value="Rrm1"/>
</dbReference>
<dbReference type="GO" id="GO:0005971">
    <property type="term" value="C:ribonucleoside-diphosphate reductase complex"/>
    <property type="evidence" value="ECO:0007669"/>
    <property type="project" value="TreeGrafter"/>
</dbReference>
<dbReference type="SUPFAM" id="SSF51998">
    <property type="entry name" value="PFL-like glycyl radical enzymes"/>
    <property type="match status" value="1"/>
</dbReference>
<evidence type="ECO:0000256" key="11">
    <source>
        <dbReference type="SAM" id="MobiDB-lite"/>
    </source>
</evidence>
<keyword evidence="3" id="KW-0021">Allosteric enzyme</keyword>
<sequence>MPAMDLTELLSLNEGEPPAAPPAEPPAPAQRPAFSRTIRKRDGSTEPYIPRKLNGWGEWAASAFGDKVDWSRIVINVMSAMPETVSSAELQEKLIQNCLDMGTWSYYRMAGRLYAPHLHKSIHGAGIPTVAQLHARMVADGVMVRLDYDADDYAALEGIIDHARDYDTPHFALHYIRRKYSLQNRATGQEYETQQFVYLRMAMALAEQAPRDARIDLVRRFYRAFAEKKISAPTPNYVNLGTRLRGFASCCLYVAGDSEASLAIGDHIAYRMTASSAGIGSHLVTRSKGDPVRGGLIEHMGKLPYYAALGKAVHANMQAGRGGACTTYYSGFDPEAEVIAHLRNPRSTEDRKNRDLHYALVTNRLFAEKAAKNERAFSFNVYTAPRLTALFFSDDAEGFRREYERLEADPAFRKEWFQPRELLLTSLNEALETGVAYLANIDEMNRHTPFKEPIHSSNLCLEICEPNRPYRDMRDLYSDREVGWIEVELLGGERRRLDFSAALTRNGRSIFAGELKEGEQVTSEAGETFVVSRILETYAEPEVALCSLGAIACDNLPEDDDAAYEEAMYLTLRMIDYCIEHSHYALPHIGVTAKARMNAGIGLMGVATTMARKKLRFDTPEGREELHRIAERHMYFAIRASLRVARERGLPRWIHKTRWVDGWLPIDTYNRSVDALGDFRYRYDWEALRREIIATGGIGHSCLVAFMPGESSSKALGQPNSIYPVRDATLGKTDGNVTIRWAAPDSDDDACMYQSAWDIAEVDMLKAYAVFQKFTDQAISADLWRRIRGDEKVGSKDLLAQYFAMFKYGIKTRYYYNSNVASGVSVSDGGRMSEAGDAGACEGCTL</sequence>
<feature type="compositionally biased region" description="Pro residues" evidence="11">
    <location>
        <begin position="18"/>
        <end position="29"/>
    </location>
</feature>
<evidence type="ECO:0000256" key="4">
    <source>
        <dbReference type="ARBA" id="ARBA00022741"/>
    </source>
</evidence>
<dbReference type="InterPro" id="IPR005144">
    <property type="entry name" value="ATP-cone_dom"/>
</dbReference>
<feature type="domain" description="ATP-cone" evidence="12">
    <location>
        <begin position="36"/>
        <end position="124"/>
    </location>
</feature>
<keyword evidence="7 10" id="KW-0215">Deoxyribonucleotide synthesis</keyword>
<dbReference type="InterPro" id="IPR013346">
    <property type="entry name" value="NrdE_NrdA_C"/>
</dbReference>
<evidence type="ECO:0000256" key="8">
    <source>
        <dbReference type="ARBA" id="ARBA00047754"/>
    </source>
</evidence>
<evidence type="ECO:0000256" key="5">
    <source>
        <dbReference type="ARBA" id="ARBA00022840"/>
    </source>
</evidence>
<dbReference type="AlphaFoldDB" id="A0AAW9R323"/>
<dbReference type="GO" id="GO:0005524">
    <property type="term" value="F:ATP binding"/>
    <property type="evidence" value="ECO:0007669"/>
    <property type="project" value="UniProtKB-UniRule"/>
</dbReference>
<evidence type="ECO:0000256" key="2">
    <source>
        <dbReference type="ARBA" id="ARBA00012274"/>
    </source>
</evidence>
<comment type="function">
    <text evidence="10">Provides the precursors necessary for DNA synthesis. Catalyzes the biosynthesis of deoxyribonucleotides from the corresponding ribonucleotides.</text>
</comment>
<evidence type="ECO:0000313" key="13">
    <source>
        <dbReference type="EMBL" id="MEJ1250167.1"/>
    </source>
</evidence>
<evidence type="ECO:0000256" key="10">
    <source>
        <dbReference type="RuleBase" id="RU003410"/>
    </source>
</evidence>
<dbReference type="Gene3D" id="3.20.70.20">
    <property type="match status" value="1"/>
</dbReference>
<proteinExistence type="inferred from homology"/>
<feature type="region of interest" description="Disordered" evidence="11">
    <location>
        <begin position="13"/>
        <end position="32"/>
    </location>
</feature>
<dbReference type="GO" id="GO:0004748">
    <property type="term" value="F:ribonucleoside-diphosphate reductase activity, thioredoxin disulfide as acceptor"/>
    <property type="evidence" value="ECO:0007669"/>
    <property type="project" value="UniProtKB-EC"/>
</dbReference>